<dbReference type="EMBL" id="RCDD01000001">
    <property type="protein sequence ID" value="RLK62287.1"/>
    <property type="molecule type" value="Genomic_DNA"/>
</dbReference>
<feature type="region of interest" description="Disordered" evidence="1">
    <location>
        <begin position="218"/>
        <end position="247"/>
    </location>
</feature>
<proteinExistence type="predicted"/>
<protein>
    <submittedName>
        <fullName evidence="3">Uncharacterized protein</fullName>
    </submittedName>
</protein>
<feature type="transmembrane region" description="Helical" evidence="2">
    <location>
        <begin position="177"/>
        <end position="201"/>
    </location>
</feature>
<evidence type="ECO:0000313" key="3">
    <source>
        <dbReference type="EMBL" id="RLK62287.1"/>
    </source>
</evidence>
<comment type="caution">
    <text evidence="3">The sequence shown here is derived from an EMBL/GenBank/DDBJ whole genome shotgun (WGS) entry which is preliminary data.</text>
</comment>
<reference evidence="3 4" key="1">
    <citation type="submission" date="2018-10" db="EMBL/GenBank/DDBJ databases">
        <title>Genomic Encyclopedia of Archaeal and Bacterial Type Strains, Phase II (KMG-II): from individual species to whole genera.</title>
        <authorList>
            <person name="Goeker M."/>
        </authorList>
    </citation>
    <scope>NUCLEOTIDE SEQUENCE [LARGE SCALE GENOMIC DNA]</scope>
    <source>
        <strain evidence="3 4">DSM 45657</strain>
    </source>
</reference>
<accession>A0A421BD72</accession>
<evidence type="ECO:0000256" key="1">
    <source>
        <dbReference type="SAM" id="MobiDB-lite"/>
    </source>
</evidence>
<organism evidence="3 4">
    <name type="scientific">Actinokineospora cianjurensis</name>
    <dbReference type="NCBI Taxonomy" id="585224"/>
    <lineage>
        <taxon>Bacteria</taxon>
        <taxon>Bacillati</taxon>
        <taxon>Actinomycetota</taxon>
        <taxon>Actinomycetes</taxon>
        <taxon>Pseudonocardiales</taxon>
        <taxon>Pseudonocardiaceae</taxon>
        <taxon>Actinokineospora</taxon>
    </lineage>
</organism>
<keyword evidence="4" id="KW-1185">Reference proteome</keyword>
<dbReference type="AlphaFoldDB" id="A0A421BD72"/>
<gene>
    <name evidence="3" type="ORF">CLV68_2844</name>
</gene>
<sequence>MSPVGWHPPAPREPLWWPGLVAALLMLAAAALAVVGSLLRLLGGSFWDDEFAGQDEPAFNPLEATVWSSIDDRVDRSMGLFTVTPPGSWLPVLVAVVLAVVVAGYGVVAAVRPSGFTATMTRVTAALTAGILLSAAFLVLQSILRIKAEVDYMNRMVDEAQPDLPITDGRIPMPELWVGPGSVVLGIAALVAVVGMAFTWLPRRTPWAPPVFAPPVPGPPPWVPAGAAQAPAPAPAEQTTEEPRPGA</sequence>
<feature type="transmembrane region" description="Helical" evidence="2">
    <location>
        <begin position="88"/>
        <end position="111"/>
    </location>
</feature>
<keyword evidence="2" id="KW-0812">Transmembrane</keyword>
<name>A0A421BD72_9PSEU</name>
<feature type="transmembrane region" description="Helical" evidence="2">
    <location>
        <begin position="15"/>
        <end position="39"/>
    </location>
</feature>
<feature type="transmembrane region" description="Helical" evidence="2">
    <location>
        <begin position="123"/>
        <end position="144"/>
    </location>
</feature>
<evidence type="ECO:0000256" key="2">
    <source>
        <dbReference type="SAM" id="Phobius"/>
    </source>
</evidence>
<dbReference type="Proteomes" id="UP000282454">
    <property type="component" value="Unassembled WGS sequence"/>
</dbReference>
<evidence type="ECO:0000313" key="4">
    <source>
        <dbReference type="Proteomes" id="UP000282454"/>
    </source>
</evidence>
<keyword evidence="2" id="KW-1133">Transmembrane helix</keyword>
<keyword evidence="2" id="KW-0472">Membrane</keyword>